<dbReference type="GO" id="GO:0005509">
    <property type="term" value="F:calcium ion binding"/>
    <property type="evidence" value="ECO:0007669"/>
    <property type="project" value="InterPro"/>
</dbReference>
<reference evidence="2 3" key="1">
    <citation type="submission" date="2018-11" db="EMBL/GenBank/DDBJ databases">
        <authorList>
            <consortium name="Pathogen Informatics"/>
        </authorList>
    </citation>
    <scope>NUCLEOTIDE SEQUENCE [LARGE SCALE GENOMIC DNA]</scope>
</reference>
<evidence type="ECO:0000313" key="2">
    <source>
        <dbReference type="EMBL" id="VDK29935.1"/>
    </source>
</evidence>
<evidence type="ECO:0000313" key="3">
    <source>
        <dbReference type="Proteomes" id="UP000281553"/>
    </source>
</evidence>
<feature type="compositionally biased region" description="Acidic residues" evidence="1">
    <location>
        <begin position="73"/>
        <end position="85"/>
    </location>
</feature>
<feature type="region of interest" description="Disordered" evidence="1">
    <location>
        <begin position="40"/>
        <end position="85"/>
    </location>
</feature>
<sequence length="85" mass="9329">MQNYIPFTCVTSVFDSNANGIPDILELNDTDGDGIIDLYDTDDDNDGIPDDKGILDVDEDDNNNGIPDKLEQLDSDNDGELNSDF</sequence>
<evidence type="ECO:0000256" key="1">
    <source>
        <dbReference type="SAM" id="MobiDB-lite"/>
    </source>
</evidence>
<dbReference type="SUPFAM" id="SSF103647">
    <property type="entry name" value="TSP type-3 repeat"/>
    <property type="match status" value="1"/>
</dbReference>
<accession>A0A3P6PRT3</accession>
<dbReference type="EMBL" id="UYRU01000296">
    <property type="protein sequence ID" value="VDK29935.1"/>
    <property type="molecule type" value="Genomic_DNA"/>
</dbReference>
<gene>
    <name evidence="2" type="ORF">DILT_LOCUS76</name>
</gene>
<dbReference type="AlphaFoldDB" id="A0A3P6PRT3"/>
<keyword evidence="3" id="KW-1185">Reference proteome</keyword>
<dbReference type="Proteomes" id="UP000281553">
    <property type="component" value="Unassembled WGS sequence"/>
</dbReference>
<organism evidence="2 3">
    <name type="scientific">Dibothriocephalus latus</name>
    <name type="common">Fish tapeworm</name>
    <name type="synonym">Diphyllobothrium latum</name>
    <dbReference type="NCBI Taxonomy" id="60516"/>
    <lineage>
        <taxon>Eukaryota</taxon>
        <taxon>Metazoa</taxon>
        <taxon>Spiralia</taxon>
        <taxon>Lophotrochozoa</taxon>
        <taxon>Platyhelminthes</taxon>
        <taxon>Cestoda</taxon>
        <taxon>Eucestoda</taxon>
        <taxon>Diphyllobothriidea</taxon>
        <taxon>Diphyllobothriidae</taxon>
        <taxon>Dibothriocephalus</taxon>
    </lineage>
</organism>
<name>A0A3P6PRT3_DIBLA</name>
<proteinExistence type="predicted"/>
<dbReference type="InterPro" id="IPR028974">
    <property type="entry name" value="TSP_type-3_rpt"/>
</dbReference>
<protein>
    <submittedName>
        <fullName evidence="2">Uncharacterized protein</fullName>
    </submittedName>
</protein>